<evidence type="ECO:0000313" key="2">
    <source>
        <dbReference type="Proteomes" id="UP000748752"/>
    </source>
</evidence>
<evidence type="ECO:0000313" key="1">
    <source>
        <dbReference type="EMBL" id="MBK1631363.1"/>
    </source>
</evidence>
<dbReference type="SUPFAM" id="SSF53795">
    <property type="entry name" value="PEP carboxykinase-like"/>
    <property type="match status" value="1"/>
</dbReference>
<reference evidence="1 2" key="1">
    <citation type="journal article" date="2020" name="Microorganisms">
        <title>Osmotic Adaptation and Compatible Solute Biosynthesis of Phototrophic Bacteria as Revealed from Genome Analyses.</title>
        <authorList>
            <person name="Imhoff J.F."/>
            <person name="Rahn T."/>
            <person name="Kunzel S."/>
            <person name="Keller A."/>
            <person name="Neulinger S.C."/>
        </authorList>
    </citation>
    <scope>NUCLEOTIDE SEQUENCE [LARGE SCALE GENOMIC DNA]</scope>
    <source>
        <strain evidence="1 2">DSM 6210</strain>
    </source>
</reference>
<dbReference type="EMBL" id="NRRV01000025">
    <property type="protein sequence ID" value="MBK1631363.1"/>
    <property type="molecule type" value="Genomic_DNA"/>
</dbReference>
<dbReference type="Proteomes" id="UP000748752">
    <property type="component" value="Unassembled WGS sequence"/>
</dbReference>
<protein>
    <recommendedName>
        <fullName evidence="3">Serine kinase</fullName>
    </recommendedName>
</protein>
<organism evidence="1 2">
    <name type="scientific">Thiohalocapsa halophila</name>
    <dbReference type="NCBI Taxonomy" id="69359"/>
    <lineage>
        <taxon>Bacteria</taxon>
        <taxon>Pseudomonadati</taxon>
        <taxon>Pseudomonadota</taxon>
        <taxon>Gammaproteobacteria</taxon>
        <taxon>Chromatiales</taxon>
        <taxon>Chromatiaceae</taxon>
        <taxon>Thiohalocapsa</taxon>
    </lineage>
</organism>
<gene>
    <name evidence="1" type="ORF">CKO31_11550</name>
</gene>
<evidence type="ECO:0008006" key="3">
    <source>
        <dbReference type="Google" id="ProtNLM"/>
    </source>
</evidence>
<dbReference type="Gene3D" id="3.40.50.300">
    <property type="entry name" value="P-loop containing nucleotide triphosphate hydrolases"/>
    <property type="match status" value="1"/>
</dbReference>
<comment type="caution">
    <text evidence="1">The sequence shown here is derived from an EMBL/GenBank/DDBJ whole genome shotgun (WGS) entry which is preliminary data.</text>
</comment>
<sequence length="321" mass="33161">MLTCTIADRLRVDFGGLQASQVTGVLRRFAPTVAMSKSPGRGTVDVSRVSSRSDLCESLASSLTAQESVYCSSSGTSGVTYYLDGWGRVLRGQARVEVSLCSAPAVGGVIDAAACYLLEQQGGFFLHGACFALGSASVIAVADSGAGKSSLSAAAVASGGRLISDDSLLVAPGVADERVLVYPNRADASFLPDTASLLPHSLQRLLQDGATTPTGKLVLSRLAAPGHFQACSAPTHLLLLDAQDRNEQTRVTPASQAQALSALIGASSRLAFSRLAPDSAALRTAKMLATALPAFRVRVSNGLIESPVRTLQTLLTDIRAG</sequence>
<accession>A0ABS1CI31</accession>
<proteinExistence type="predicted"/>
<name>A0ABS1CI31_9GAMM</name>
<dbReference type="InterPro" id="IPR027417">
    <property type="entry name" value="P-loop_NTPase"/>
</dbReference>
<keyword evidence="2" id="KW-1185">Reference proteome</keyword>